<dbReference type="InterPro" id="IPR000182">
    <property type="entry name" value="GNAT_dom"/>
</dbReference>
<keyword evidence="3" id="KW-1185">Reference proteome</keyword>
<comment type="caution">
    <text evidence="2">The sequence shown here is derived from an EMBL/GenBank/DDBJ whole genome shotgun (WGS) entry which is preliminary data.</text>
</comment>
<proteinExistence type="predicted"/>
<accession>A0A9Q4G026</accession>
<feature type="domain" description="N-acetyltransferase" evidence="1">
    <location>
        <begin position="4"/>
        <end position="145"/>
    </location>
</feature>
<dbReference type="Proteomes" id="UP001057753">
    <property type="component" value="Unassembled WGS sequence"/>
</dbReference>
<dbReference type="AlphaFoldDB" id="A0A9Q4G026"/>
<dbReference type="PROSITE" id="PS51186">
    <property type="entry name" value="GNAT"/>
    <property type="match status" value="1"/>
</dbReference>
<organism evidence="2 3">
    <name type="scientific">Salipaludibacillus agaradhaerens</name>
    <name type="common">Bacillus agaradhaerens</name>
    <dbReference type="NCBI Taxonomy" id="76935"/>
    <lineage>
        <taxon>Bacteria</taxon>
        <taxon>Bacillati</taxon>
        <taxon>Bacillota</taxon>
        <taxon>Bacilli</taxon>
        <taxon>Bacillales</taxon>
        <taxon>Bacillaceae</taxon>
    </lineage>
</organism>
<dbReference type="GO" id="GO:0016747">
    <property type="term" value="F:acyltransferase activity, transferring groups other than amino-acyl groups"/>
    <property type="evidence" value="ECO:0007669"/>
    <property type="project" value="InterPro"/>
</dbReference>
<dbReference type="EMBL" id="JABXYM010000001">
    <property type="protein sequence ID" value="MCR6098041.1"/>
    <property type="molecule type" value="Genomic_DNA"/>
</dbReference>
<dbReference type="SUPFAM" id="SSF55729">
    <property type="entry name" value="Acyl-CoA N-acyltransferases (Nat)"/>
    <property type="match status" value="1"/>
</dbReference>
<dbReference type="InterPro" id="IPR016181">
    <property type="entry name" value="Acyl_CoA_acyltransferase"/>
</dbReference>
<protein>
    <submittedName>
        <fullName evidence="2">GNAT family N-acetyltransferase</fullName>
    </submittedName>
</protein>
<dbReference type="RefSeq" id="WP_257822419.1">
    <property type="nucleotide sequence ID" value="NZ_JABXYM010000001.1"/>
</dbReference>
<dbReference type="Gene3D" id="3.40.630.30">
    <property type="match status" value="1"/>
</dbReference>
<dbReference type="Pfam" id="PF00583">
    <property type="entry name" value="Acetyltransf_1"/>
    <property type="match status" value="1"/>
</dbReference>
<evidence type="ECO:0000313" key="3">
    <source>
        <dbReference type="Proteomes" id="UP001057753"/>
    </source>
</evidence>
<evidence type="ECO:0000313" key="2">
    <source>
        <dbReference type="EMBL" id="MCR6098041.1"/>
    </source>
</evidence>
<reference evidence="2" key="1">
    <citation type="submission" date="2020-06" db="EMBL/GenBank/DDBJ databases">
        <title>Insight into the genomes of haloalkaliphilic bacilli from Kenyan soda lakes.</title>
        <authorList>
            <person name="Mwirichia R."/>
            <person name="Villamizar G.C."/>
            <person name="Poehlein A."/>
            <person name="Mugweru J."/>
            <person name="Kipnyargis A."/>
            <person name="Kiplimo D."/>
            <person name="Orwa P."/>
            <person name="Daniel R."/>
        </authorList>
    </citation>
    <scope>NUCLEOTIDE SEQUENCE</scope>
    <source>
        <strain evidence="2">B1096_S55</strain>
    </source>
</reference>
<gene>
    <name evidence="2" type="ORF">HXA33_15995</name>
</gene>
<name>A0A9Q4G026_SALAG</name>
<dbReference type="CDD" id="cd04301">
    <property type="entry name" value="NAT_SF"/>
    <property type="match status" value="1"/>
</dbReference>
<sequence length="145" mass="16933">MLTENVIEMTTCDDIIKTFPIMKQLRTHLDRDTYVALVEEAMADDQYRLVALFDNDKMVAVVGFKPMITLYYGRFVWVCDLVTDNASRSNGYGEKLLTYVEEWARAHSYEKVALSSGLQRTEAHRFYEKKMGYDKASYVFKKELK</sequence>
<evidence type="ECO:0000259" key="1">
    <source>
        <dbReference type="PROSITE" id="PS51186"/>
    </source>
</evidence>